<organism evidence="1 2">
    <name type="scientific">Alkalimarinus sediminis</name>
    <dbReference type="NCBI Taxonomy" id="1632866"/>
    <lineage>
        <taxon>Bacteria</taxon>
        <taxon>Pseudomonadati</taxon>
        <taxon>Pseudomonadota</taxon>
        <taxon>Gammaproteobacteria</taxon>
        <taxon>Alteromonadales</taxon>
        <taxon>Alteromonadaceae</taxon>
        <taxon>Alkalimarinus</taxon>
    </lineage>
</organism>
<sequence>MTIASFRLFVGRYVHDSRFKLDEWFPQNIRDVFYQQVTRVHEQVKYESYV</sequence>
<protein>
    <submittedName>
        <fullName evidence="1">Uncharacterized protein</fullName>
    </submittedName>
</protein>
<name>A0A9E8HFX6_9ALTE</name>
<evidence type="ECO:0000313" key="2">
    <source>
        <dbReference type="Proteomes" id="UP001164472"/>
    </source>
</evidence>
<dbReference type="KEGG" id="asem:NNL22_11715"/>
<evidence type="ECO:0000313" key="1">
    <source>
        <dbReference type="EMBL" id="UZW73704.1"/>
    </source>
</evidence>
<dbReference type="RefSeq" id="WP_251809845.1">
    <property type="nucleotide sequence ID" value="NZ_CP101527.1"/>
</dbReference>
<proteinExistence type="predicted"/>
<reference evidence="1" key="1">
    <citation type="submission" date="2022-07" db="EMBL/GenBank/DDBJ databases">
        <title>Alkalimarinus sp. nov., isolated from gut of a Alitta virens.</title>
        <authorList>
            <person name="Yang A.I."/>
            <person name="Shin N.-R."/>
        </authorList>
    </citation>
    <scope>NUCLEOTIDE SEQUENCE</scope>
    <source>
        <strain evidence="1">FA028</strain>
    </source>
</reference>
<keyword evidence="2" id="KW-1185">Reference proteome</keyword>
<dbReference type="EMBL" id="CP101527">
    <property type="protein sequence ID" value="UZW73704.1"/>
    <property type="molecule type" value="Genomic_DNA"/>
</dbReference>
<dbReference type="AlphaFoldDB" id="A0A9E8HFX6"/>
<gene>
    <name evidence="1" type="ORF">NNL22_11715</name>
</gene>
<dbReference type="Proteomes" id="UP001164472">
    <property type="component" value="Chromosome"/>
</dbReference>
<accession>A0A9E8HFX6</accession>